<accession>A0A369CDA6</accession>
<evidence type="ECO:0000259" key="2">
    <source>
        <dbReference type="Pfam" id="PF25459"/>
    </source>
</evidence>
<dbReference type="Proteomes" id="UP000252707">
    <property type="component" value="Unassembled WGS sequence"/>
</dbReference>
<keyword evidence="4" id="KW-1185">Reference proteome</keyword>
<dbReference type="Pfam" id="PF25459">
    <property type="entry name" value="AIM3_BBC1_C"/>
    <property type="match status" value="1"/>
</dbReference>
<feature type="region of interest" description="Disordered" evidence="1">
    <location>
        <begin position="1"/>
        <end position="50"/>
    </location>
</feature>
<evidence type="ECO:0000313" key="3">
    <source>
        <dbReference type="EMBL" id="RCX31115.1"/>
    </source>
</evidence>
<dbReference type="OrthoDB" id="7676760at2"/>
<sequence>MGQGRVPGTLNPEALSVDLDDGTLARASTPPPGPVPSAKGGHSKDGPTESLGDRVVAYARQRLGQRVGDGQCFALVDNALRSAGARSAADYGEVSADADYVWGSSVALSGLQAGDLVQFRDYDYTVTRVTTTDTAVDTEEEGGDRPHHSAIVETVHGDGTVTVLEQNAPDGSPVTRTRLYFLSGTRQEGNTAITITVNGTFRFYRPQPRD</sequence>
<dbReference type="EMBL" id="QPJY01000003">
    <property type="protein sequence ID" value="RCX31115.1"/>
    <property type="molecule type" value="Genomic_DNA"/>
</dbReference>
<feature type="domain" description="BBC1/AIM3 cysteine proteinase-fold" evidence="2">
    <location>
        <begin position="49"/>
        <end position="174"/>
    </location>
</feature>
<dbReference type="Gene3D" id="3.90.1720.60">
    <property type="match status" value="1"/>
</dbReference>
<reference evidence="3 4" key="1">
    <citation type="submission" date="2018-07" db="EMBL/GenBank/DDBJ databases">
        <title>Genomic Encyclopedia of Type Strains, Phase IV (KMG-IV): sequencing the most valuable type-strain genomes for metagenomic binning, comparative biology and taxonomic classification.</title>
        <authorList>
            <person name="Goeker M."/>
        </authorList>
    </citation>
    <scope>NUCLEOTIDE SEQUENCE [LARGE SCALE GENOMIC DNA]</scope>
    <source>
        <strain evidence="3 4">DSM 26407</strain>
    </source>
</reference>
<protein>
    <recommendedName>
        <fullName evidence="2">BBC1/AIM3 cysteine proteinase-fold domain-containing protein</fullName>
    </recommendedName>
</protein>
<evidence type="ECO:0000313" key="4">
    <source>
        <dbReference type="Proteomes" id="UP000252707"/>
    </source>
</evidence>
<comment type="caution">
    <text evidence="3">The sequence shown here is derived from an EMBL/GenBank/DDBJ whole genome shotgun (WGS) entry which is preliminary data.</text>
</comment>
<evidence type="ECO:0000256" key="1">
    <source>
        <dbReference type="SAM" id="MobiDB-lite"/>
    </source>
</evidence>
<gene>
    <name evidence="3" type="ORF">DFQ59_10379</name>
</gene>
<name>A0A369CDA6_9GAMM</name>
<organism evidence="3 4">
    <name type="scientific">Thioalbus denitrificans</name>
    <dbReference type="NCBI Taxonomy" id="547122"/>
    <lineage>
        <taxon>Bacteria</taxon>
        <taxon>Pseudomonadati</taxon>
        <taxon>Pseudomonadota</taxon>
        <taxon>Gammaproteobacteria</taxon>
        <taxon>Chromatiales</taxon>
        <taxon>Ectothiorhodospiraceae</taxon>
        <taxon>Thioalbus</taxon>
    </lineage>
</organism>
<dbReference type="RefSeq" id="WP_114279307.1">
    <property type="nucleotide sequence ID" value="NZ_QPJY01000003.1"/>
</dbReference>
<dbReference type="InterPro" id="IPR057402">
    <property type="entry name" value="AIM3_BBC1_C"/>
</dbReference>
<proteinExistence type="predicted"/>
<dbReference type="AlphaFoldDB" id="A0A369CDA6"/>